<keyword evidence="6 13" id="KW-0812">Transmembrane</keyword>
<dbReference type="GO" id="GO:0005886">
    <property type="term" value="C:plasma membrane"/>
    <property type="evidence" value="ECO:0007669"/>
    <property type="project" value="UniProtKB-SubCell"/>
</dbReference>
<dbReference type="Pfam" id="PF01312">
    <property type="entry name" value="Bac_export_2"/>
    <property type="match status" value="1"/>
</dbReference>
<dbReference type="Proteomes" id="UP000595224">
    <property type="component" value="Chromosome"/>
</dbReference>
<accession>A0A7T3V3Y5</accession>
<comment type="function">
    <text evidence="12 13">Required for formation of the rod structure in the basal body of the flagellar apparatus. Together with FliI and FliH, may constitute the export apparatus of flagellin.</text>
</comment>
<keyword evidence="5 13" id="KW-1003">Cell membrane</keyword>
<keyword evidence="8 13" id="KW-0653">Protein transport</keyword>
<feature type="transmembrane region" description="Helical" evidence="13">
    <location>
        <begin position="41"/>
        <end position="58"/>
    </location>
</feature>
<dbReference type="SUPFAM" id="SSF160544">
    <property type="entry name" value="EscU C-terminal domain-like"/>
    <property type="match status" value="1"/>
</dbReference>
<evidence type="ECO:0000313" key="15">
    <source>
        <dbReference type="Proteomes" id="UP000595224"/>
    </source>
</evidence>
<dbReference type="InterPro" id="IPR029025">
    <property type="entry name" value="T3SS_substrate_exporter_C"/>
</dbReference>
<dbReference type="KEGG" id="tper:IWA51_06755"/>
<evidence type="ECO:0000313" key="14">
    <source>
        <dbReference type="EMBL" id="QPZ99982.1"/>
    </source>
</evidence>
<dbReference type="InterPro" id="IPR006136">
    <property type="entry name" value="FlhB"/>
</dbReference>
<protein>
    <recommendedName>
        <fullName evidence="3 13">Flagellar biosynthetic protein FlhB</fullName>
    </recommendedName>
</protein>
<keyword evidence="14" id="KW-0966">Cell projection</keyword>
<comment type="subcellular location">
    <subcellularLocation>
        <location evidence="1">Cell membrane</location>
        <topology evidence="1">Multi-pass membrane protein</topology>
    </subcellularLocation>
</comment>
<evidence type="ECO:0000256" key="10">
    <source>
        <dbReference type="ARBA" id="ARBA00023136"/>
    </source>
</evidence>
<dbReference type="GO" id="GO:0044780">
    <property type="term" value="P:bacterial-type flagellum assembly"/>
    <property type="evidence" value="ECO:0007669"/>
    <property type="project" value="InterPro"/>
</dbReference>
<evidence type="ECO:0000256" key="4">
    <source>
        <dbReference type="ARBA" id="ARBA00022448"/>
    </source>
</evidence>
<proteinExistence type="inferred from homology"/>
<evidence type="ECO:0000256" key="5">
    <source>
        <dbReference type="ARBA" id="ARBA00022475"/>
    </source>
</evidence>
<dbReference type="AlphaFoldDB" id="A0A7T3V3Y5"/>
<dbReference type="PANTHER" id="PTHR30531">
    <property type="entry name" value="FLAGELLAR BIOSYNTHETIC PROTEIN FLHB"/>
    <property type="match status" value="1"/>
</dbReference>
<evidence type="ECO:0000256" key="2">
    <source>
        <dbReference type="ARBA" id="ARBA00010690"/>
    </source>
</evidence>
<evidence type="ECO:0000256" key="3">
    <source>
        <dbReference type="ARBA" id="ARBA00021622"/>
    </source>
</evidence>
<gene>
    <name evidence="13 14" type="primary">flhB</name>
    <name evidence="14" type="ORF">IWA51_06755</name>
</gene>
<keyword evidence="14" id="KW-0282">Flagellum</keyword>
<feature type="transmembrane region" description="Helical" evidence="13">
    <location>
        <begin position="93"/>
        <end position="112"/>
    </location>
</feature>
<evidence type="ECO:0000256" key="8">
    <source>
        <dbReference type="ARBA" id="ARBA00022927"/>
    </source>
</evidence>
<feature type="transmembrane region" description="Helical" evidence="13">
    <location>
        <begin position="149"/>
        <end position="170"/>
    </location>
</feature>
<dbReference type="GO" id="GO:0009306">
    <property type="term" value="P:protein secretion"/>
    <property type="evidence" value="ECO:0007669"/>
    <property type="project" value="InterPro"/>
</dbReference>
<evidence type="ECO:0000256" key="13">
    <source>
        <dbReference type="RuleBase" id="RU364091"/>
    </source>
</evidence>
<dbReference type="InterPro" id="IPR006135">
    <property type="entry name" value="T3SS_substrate_exporter"/>
</dbReference>
<evidence type="ECO:0000256" key="6">
    <source>
        <dbReference type="ARBA" id="ARBA00022692"/>
    </source>
</evidence>
<keyword evidence="7 13" id="KW-1005">Bacterial flagellum biogenesis</keyword>
<evidence type="ECO:0000256" key="1">
    <source>
        <dbReference type="ARBA" id="ARBA00004651"/>
    </source>
</evidence>
<evidence type="ECO:0000256" key="7">
    <source>
        <dbReference type="ARBA" id="ARBA00022795"/>
    </source>
</evidence>
<evidence type="ECO:0000256" key="12">
    <source>
        <dbReference type="ARBA" id="ARBA00025078"/>
    </source>
</evidence>
<dbReference type="PANTHER" id="PTHR30531:SF12">
    <property type="entry name" value="FLAGELLAR BIOSYNTHETIC PROTEIN FLHB"/>
    <property type="match status" value="1"/>
</dbReference>
<dbReference type="Gene3D" id="3.40.1690.10">
    <property type="entry name" value="secretion proteins EscU"/>
    <property type="match status" value="1"/>
</dbReference>
<dbReference type="Gene3D" id="6.10.250.2080">
    <property type="match status" value="1"/>
</dbReference>
<reference evidence="14 15" key="1">
    <citation type="submission" date="2020-11" db="EMBL/GenBank/DDBJ databases">
        <title>Treponema Peruensis nv. sp., first commensal Treponema isolated from human feces.</title>
        <authorList>
            <person name="Belkhou C."/>
            <person name="Raes J."/>
        </authorList>
    </citation>
    <scope>NUCLEOTIDE SEQUENCE [LARGE SCALE GENOMIC DNA]</scope>
    <source>
        <strain evidence="14 15">RCC2812</strain>
    </source>
</reference>
<comment type="similarity">
    <text evidence="2 13">Belongs to the type III secretion exporter family.</text>
</comment>
<evidence type="ECO:0000256" key="11">
    <source>
        <dbReference type="ARBA" id="ARBA00023225"/>
    </source>
</evidence>
<dbReference type="EMBL" id="CP064936">
    <property type="protein sequence ID" value="QPZ99982.1"/>
    <property type="molecule type" value="Genomic_DNA"/>
</dbReference>
<name>A0A7T3V3Y5_9SPIR</name>
<keyword evidence="9 13" id="KW-1133">Transmembrane helix</keyword>
<dbReference type="PRINTS" id="PR00950">
    <property type="entry name" value="TYPE3IMSPROT"/>
</dbReference>
<keyword evidence="14" id="KW-0969">Cilium</keyword>
<dbReference type="NCBIfam" id="TIGR00328">
    <property type="entry name" value="flhB"/>
    <property type="match status" value="1"/>
</dbReference>
<keyword evidence="11 13" id="KW-1006">Bacterial flagellum protein export</keyword>
<feature type="transmembrane region" description="Helical" evidence="13">
    <location>
        <begin position="200"/>
        <end position="218"/>
    </location>
</feature>
<keyword evidence="4 13" id="KW-0813">Transport</keyword>
<evidence type="ECO:0000256" key="9">
    <source>
        <dbReference type="ARBA" id="ARBA00022989"/>
    </source>
</evidence>
<keyword evidence="15" id="KW-1185">Reference proteome</keyword>
<dbReference type="RefSeq" id="WP_177528057.1">
    <property type="nucleotide sequence ID" value="NZ_CBCSHE010000003.1"/>
</dbReference>
<sequence length="364" mass="41204">MIDLQWFAAEDEGRTEEPSEYKLRKAREEGRVAKSQELNGIVVYLFAIVVLIIAAPWMERKFREILLFYFTRASSDNVSGAALYMIFFRYLLMMVLPISIAGIVAGVAVNLVQNRGFLFTTKTIEPKFSKIVPKFGEYFKKTLFSREGLFNVAKSILKVVLIAVIAWTMIRSDLDDTLAMLRTGGPELALRQIGSMTAKLLVVTALVLLAIGIVDYVVQRRQFLESMKMSKQEVKQEFKEMEGDPEVKSHLETAQRDMLKQSMPRAVKEADVVITNPTHYAVSLQWVRENSDAPQVTAKGEDLTAMRMKKIAAENDVPVVENRPLARGLYTDTEVGDIIPQDYLRAIATVYAQIGYMDKNQNKK</sequence>
<organism evidence="14 15">
    <name type="scientific">Treponema peruense</name>
    <dbReference type="NCBI Taxonomy" id="2787628"/>
    <lineage>
        <taxon>Bacteria</taxon>
        <taxon>Pseudomonadati</taxon>
        <taxon>Spirochaetota</taxon>
        <taxon>Spirochaetia</taxon>
        <taxon>Spirochaetales</taxon>
        <taxon>Treponemataceae</taxon>
        <taxon>Treponema</taxon>
    </lineage>
</organism>
<keyword evidence="10 13" id="KW-0472">Membrane</keyword>